<dbReference type="Proteomes" id="UP000829354">
    <property type="component" value="Chromosome X"/>
</dbReference>
<feature type="region of interest" description="Disordered" evidence="1">
    <location>
        <begin position="1"/>
        <end position="35"/>
    </location>
</feature>
<name>A0AAE9FKK9_CAEBR</name>
<evidence type="ECO:0000313" key="3">
    <source>
        <dbReference type="Proteomes" id="UP000829354"/>
    </source>
</evidence>
<feature type="compositionally biased region" description="Basic residues" evidence="1">
    <location>
        <begin position="360"/>
        <end position="370"/>
    </location>
</feature>
<dbReference type="AlphaFoldDB" id="A0AAE9FKK9"/>
<keyword evidence="3" id="KW-1185">Reference proteome</keyword>
<gene>
    <name evidence="2" type="ORF">L5515_019504</name>
</gene>
<proteinExistence type="predicted"/>
<dbReference type="EMBL" id="CP092625">
    <property type="protein sequence ID" value="UMM44341.1"/>
    <property type="molecule type" value="Genomic_DNA"/>
</dbReference>
<evidence type="ECO:0000313" key="2">
    <source>
        <dbReference type="EMBL" id="UMM44341.1"/>
    </source>
</evidence>
<reference evidence="2 3" key="1">
    <citation type="submission" date="2022-04" db="EMBL/GenBank/DDBJ databases">
        <title>Chromosome-level reference genomes for two strains of Caenorhabditis briggsae: an improved platform for comparative genomics.</title>
        <authorList>
            <person name="Stevens L."/>
            <person name="Andersen E."/>
        </authorList>
    </citation>
    <scope>NUCLEOTIDE SEQUENCE [LARGE SCALE GENOMIC DNA]</scope>
    <source>
        <strain evidence="2">VX34</strain>
        <tissue evidence="2">Whole-organism</tissue>
    </source>
</reference>
<feature type="region of interest" description="Disordered" evidence="1">
    <location>
        <begin position="350"/>
        <end position="388"/>
    </location>
</feature>
<evidence type="ECO:0000256" key="1">
    <source>
        <dbReference type="SAM" id="MobiDB-lite"/>
    </source>
</evidence>
<sequence>MDGNISLDEDSQIDDGVQKNDVITLDDEPYTVPPEEKEIDRTPIFQTPVPPELKNILKNYDTLQDVVNDEQMSRWLDGEFRFYQFFHPCRQERITNFPLKISPHLIIEYFEMKRKQVFENEAAPYGHRGQLFALYNLFQNEPNIDNVDLGSFEKSHKISKGHVKEYYKWRKQRKEENSMERVRPWVEAIRLNGNISLDEDFQIDDDVQKNYVITLDDEPYTAPPEEKEIDRIPSPVPPELKSFLKSYKTLQDVVEDEQMSRWLNQEFRNYQFFHPTRQANFESFPLKISPQLVAEYFEMKRKKFLKQIRIRMRSTTNFMLSMNYIELNLTSKTWISEILRKVKKYQKAISRNTTNGESRWKRKIKKKQRFQKNQEKKKNMKERLSKSQ</sequence>
<feature type="compositionally biased region" description="Basic and acidic residues" evidence="1">
    <location>
        <begin position="372"/>
        <end position="388"/>
    </location>
</feature>
<accession>A0AAE9FKK9</accession>
<organism evidence="2 3">
    <name type="scientific">Caenorhabditis briggsae</name>
    <dbReference type="NCBI Taxonomy" id="6238"/>
    <lineage>
        <taxon>Eukaryota</taxon>
        <taxon>Metazoa</taxon>
        <taxon>Ecdysozoa</taxon>
        <taxon>Nematoda</taxon>
        <taxon>Chromadorea</taxon>
        <taxon>Rhabditida</taxon>
        <taxon>Rhabditina</taxon>
        <taxon>Rhabditomorpha</taxon>
        <taxon>Rhabditoidea</taxon>
        <taxon>Rhabditidae</taxon>
        <taxon>Peloderinae</taxon>
        <taxon>Caenorhabditis</taxon>
    </lineage>
</organism>
<protein>
    <submittedName>
        <fullName evidence="2">Uncharacterized protein</fullName>
    </submittedName>
</protein>